<feature type="region of interest" description="Disordered" evidence="2">
    <location>
        <begin position="167"/>
        <end position="192"/>
    </location>
</feature>
<gene>
    <name evidence="4" type="ORF">FEF27_03170</name>
</gene>
<accession>A0A5R9AJB2</accession>
<name>A0A5R9AJB2_9MICC</name>
<feature type="compositionally biased region" description="Basic and acidic residues" evidence="2">
    <location>
        <begin position="180"/>
        <end position="191"/>
    </location>
</feature>
<dbReference type="Pfam" id="PF00582">
    <property type="entry name" value="Usp"/>
    <property type="match status" value="2"/>
</dbReference>
<comment type="similarity">
    <text evidence="1">Belongs to the universal stress protein A family.</text>
</comment>
<dbReference type="InterPro" id="IPR006015">
    <property type="entry name" value="Universal_stress_UspA"/>
</dbReference>
<feature type="domain" description="UspA" evidence="3">
    <location>
        <begin position="226"/>
        <end position="363"/>
    </location>
</feature>
<organism evidence="4 5">
    <name type="scientific">Nesterenkonia sphaerica</name>
    <dbReference type="NCBI Taxonomy" id="1804988"/>
    <lineage>
        <taxon>Bacteria</taxon>
        <taxon>Bacillati</taxon>
        <taxon>Actinomycetota</taxon>
        <taxon>Actinomycetes</taxon>
        <taxon>Micrococcales</taxon>
        <taxon>Micrococcaceae</taxon>
        <taxon>Nesterenkonia</taxon>
    </lineage>
</organism>
<comment type="caution">
    <text evidence="4">The sequence shown here is derived from an EMBL/GenBank/DDBJ whole genome shotgun (WGS) entry which is preliminary data.</text>
</comment>
<sequence length="367" mass="39201">MTAKKIRLDRGVGRAYLKSMRRAAAANGEPKSIVLVGIDGSRGSERAFRVGLKIAQKRSLTLRLVGIFPRPVMMDSSYVALMNQYLDTAVNEILAMLKGYAAQAEESGVPVTTRAFVGEPGGALVEESKSARVAVVGKRGRNRFAGRFLGSVSAHLAAHSHCPTLVVPEERGIDSSTEPRAPEQELAHGDDAADEPLSLIEESKPRAHQRRLFANVSDPLNFDSEVVVGLDVGTEADEMLQVAGQAAQLVDRPLALVSASPLNAAGHWGPNPVEHNIEIPNLRRPYIEHLQGAADHLSGQFPDLTVRWQFFDGTPAGVLSEASRTAELIIIGTRGHGGFPGLLLGSVSQAVLNRAVCPVLVVPTAKS</sequence>
<reference evidence="4 5" key="1">
    <citation type="submission" date="2019-05" db="EMBL/GenBank/DDBJ databases">
        <title>Nesterenkonia sp. GY239, isolated from the Southern Atlantic Ocean.</title>
        <authorList>
            <person name="Zhang G."/>
        </authorList>
    </citation>
    <scope>NUCLEOTIDE SEQUENCE [LARGE SCALE GENOMIC DNA]</scope>
    <source>
        <strain evidence="4 5">GY239</strain>
    </source>
</reference>
<dbReference type="AlphaFoldDB" id="A0A5R9AJB2"/>
<dbReference type="SUPFAM" id="SSF52402">
    <property type="entry name" value="Adenine nucleotide alpha hydrolases-like"/>
    <property type="match status" value="2"/>
</dbReference>
<dbReference type="EMBL" id="VAWA01000003">
    <property type="protein sequence ID" value="TLP78879.1"/>
    <property type="molecule type" value="Genomic_DNA"/>
</dbReference>
<evidence type="ECO:0000259" key="3">
    <source>
        <dbReference type="Pfam" id="PF00582"/>
    </source>
</evidence>
<evidence type="ECO:0000313" key="5">
    <source>
        <dbReference type="Proteomes" id="UP000306544"/>
    </source>
</evidence>
<dbReference type="InterPro" id="IPR006016">
    <property type="entry name" value="UspA"/>
</dbReference>
<feature type="domain" description="UspA" evidence="3">
    <location>
        <begin position="34"/>
        <end position="168"/>
    </location>
</feature>
<dbReference type="OrthoDB" id="3665908at2"/>
<protein>
    <submittedName>
        <fullName evidence="4">Universal stress protein</fullName>
    </submittedName>
</protein>
<dbReference type="PRINTS" id="PR01438">
    <property type="entry name" value="UNVRSLSTRESS"/>
</dbReference>
<evidence type="ECO:0000256" key="1">
    <source>
        <dbReference type="ARBA" id="ARBA00008791"/>
    </source>
</evidence>
<dbReference type="Proteomes" id="UP000306544">
    <property type="component" value="Unassembled WGS sequence"/>
</dbReference>
<dbReference type="PANTHER" id="PTHR46268:SF6">
    <property type="entry name" value="UNIVERSAL STRESS PROTEIN UP12"/>
    <property type="match status" value="1"/>
</dbReference>
<proteinExistence type="inferred from homology"/>
<dbReference type="Gene3D" id="3.40.50.620">
    <property type="entry name" value="HUPs"/>
    <property type="match status" value="2"/>
</dbReference>
<dbReference type="PANTHER" id="PTHR46268">
    <property type="entry name" value="STRESS RESPONSE PROTEIN NHAX"/>
    <property type="match status" value="1"/>
</dbReference>
<dbReference type="InterPro" id="IPR014729">
    <property type="entry name" value="Rossmann-like_a/b/a_fold"/>
</dbReference>
<dbReference type="CDD" id="cd00293">
    <property type="entry name" value="USP-like"/>
    <property type="match status" value="1"/>
</dbReference>
<evidence type="ECO:0000313" key="4">
    <source>
        <dbReference type="EMBL" id="TLP78879.1"/>
    </source>
</evidence>
<evidence type="ECO:0000256" key="2">
    <source>
        <dbReference type="SAM" id="MobiDB-lite"/>
    </source>
</evidence>
<keyword evidence="5" id="KW-1185">Reference proteome</keyword>